<reference evidence="2" key="1">
    <citation type="journal article" date="2022" name="bioRxiv">
        <title>Sequencing and chromosome-scale assembly of the giantPleurodeles waltlgenome.</title>
        <authorList>
            <person name="Brown T."/>
            <person name="Elewa A."/>
            <person name="Iarovenko S."/>
            <person name="Subramanian E."/>
            <person name="Araus A.J."/>
            <person name="Petzold A."/>
            <person name="Susuki M."/>
            <person name="Suzuki K.-i.T."/>
            <person name="Hayashi T."/>
            <person name="Toyoda A."/>
            <person name="Oliveira C."/>
            <person name="Osipova E."/>
            <person name="Leigh N.D."/>
            <person name="Simon A."/>
            <person name="Yun M.H."/>
        </authorList>
    </citation>
    <scope>NUCLEOTIDE SEQUENCE</scope>
    <source>
        <strain evidence="2">20211129_DDA</strain>
        <tissue evidence="2">Liver</tissue>
    </source>
</reference>
<gene>
    <name evidence="2" type="ORF">NDU88_006697</name>
</gene>
<dbReference type="EMBL" id="JANPWB010000015">
    <property type="protein sequence ID" value="KAJ1093597.1"/>
    <property type="molecule type" value="Genomic_DNA"/>
</dbReference>
<evidence type="ECO:0000313" key="3">
    <source>
        <dbReference type="Proteomes" id="UP001066276"/>
    </source>
</evidence>
<proteinExistence type="predicted"/>
<keyword evidence="1" id="KW-0732">Signal</keyword>
<feature type="chain" id="PRO_5043653130" description="Secreted protein" evidence="1">
    <location>
        <begin position="21"/>
        <end position="70"/>
    </location>
</feature>
<comment type="caution">
    <text evidence="2">The sequence shown here is derived from an EMBL/GenBank/DDBJ whole genome shotgun (WGS) entry which is preliminary data.</text>
</comment>
<protein>
    <recommendedName>
        <fullName evidence="4">Secreted protein</fullName>
    </recommendedName>
</protein>
<sequence>MPRCFVGCSVAVVTMGLVLRGPCARRQAWARSAGSAAWNSAGSKASGGCRRPVARSLSTEALVRRFGRRA</sequence>
<accession>A0AAV7LPX2</accession>
<evidence type="ECO:0000313" key="2">
    <source>
        <dbReference type="EMBL" id="KAJ1093597.1"/>
    </source>
</evidence>
<keyword evidence="3" id="KW-1185">Reference proteome</keyword>
<organism evidence="2 3">
    <name type="scientific">Pleurodeles waltl</name>
    <name type="common">Iberian ribbed newt</name>
    <dbReference type="NCBI Taxonomy" id="8319"/>
    <lineage>
        <taxon>Eukaryota</taxon>
        <taxon>Metazoa</taxon>
        <taxon>Chordata</taxon>
        <taxon>Craniata</taxon>
        <taxon>Vertebrata</taxon>
        <taxon>Euteleostomi</taxon>
        <taxon>Amphibia</taxon>
        <taxon>Batrachia</taxon>
        <taxon>Caudata</taxon>
        <taxon>Salamandroidea</taxon>
        <taxon>Salamandridae</taxon>
        <taxon>Pleurodelinae</taxon>
        <taxon>Pleurodeles</taxon>
    </lineage>
</organism>
<feature type="signal peptide" evidence="1">
    <location>
        <begin position="1"/>
        <end position="20"/>
    </location>
</feature>
<dbReference type="Proteomes" id="UP001066276">
    <property type="component" value="Chromosome 11"/>
</dbReference>
<evidence type="ECO:0008006" key="4">
    <source>
        <dbReference type="Google" id="ProtNLM"/>
    </source>
</evidence>
<dbReference type="AlphaFoldDB" id="A0AAV7LPX2"/>
<evidence type="ECO:0000256" key="1">
    <source>
        <dbReference type="SAM" id="SignalP"/>
    </source>
</evidence>
<name>A0AAV7LPX2_PLEWA</name>